<reference evidence="17 18" key="1">
    <citation type="submission" date="2023-01" db="EMBL/GenBank/DDBJ databases">
        <title>Cultivation and genomic characterization of new, ubiquitous marine nitrite-oxidizing bacteria from the Nitrospirales.</title>
        <authorList>
            <person name="Mueller A.J."/>
            <person name="Daebeler A."/>
            <person name="Herbold C.W."/>
            <person name="Kirkegaard R.H."/>
            <person name="Daims H."/>
        </authorList>
    </citation>
    <scope>NUCLEOTIDE SEQUENCE [LARGE SCALE GENOMIC DNA]</scope>
    <source>
        <strain evidence="17 18">VA</strain>
    </source>
</reference>
<dbReference type="InterPro" id="IPR037123">
    <property type="entry name" value="PRibGlycinamide_synth_C_sf"/>
</dbReference>
<sequence>MNILIIGNGGREHALAWKLAQSPRVGKLFCAPGNAGIAQVAECVPLQVDDLEGLKHFAQTHEINLTVVGPELPLSLGIADEFRKSHLRIFGPTRNAALIESSKSFAKELMVREKIPTPSSRTFDQLKPALTWLESCPLPIVVKADGLAQGKGVIICQTRADAREAVRSMLEEQRFGVAGARVVLEEFLEGEELTVMAFADGGTVIPMIPAQDHKRIGEGDTGLNTGGMGAYAPAPLGTSELRQRILDEVLSPAVTGLSRVGSPFYGVLYAGIMVKDGKPYVLEFNARFGDPETQVVLPLLKTDLLDVLEAVVEHRLDQLQVEWHNQAAVCVVLTSGGYPESYQTGLPITGLPEKESKSVIVFHAGTSYANEKIVTNGGRVLGVTGIDSTLAGARDHAHQALAPIQFEGRYFRSDIGHRVLQVPS</sequence>
<keyword evidence="18" id="KW-1185">Reference proteome</keyword>
<dbReference type="RefSeq" id="WP_312646713.1">
    <property type="nucleotide sequence ID" value="NZ_CP116967.1"/>
</dbReference>
<dbReference type="Proteomes" id="UP001302719">
    <property type="component" value="Chromosome"/>
</dbReference>
<dbReference type="Pfam" id="PF02844">
    <property type="entry name" value="GARS_N"/>
    <property type="match status" value="1"/>
</dbReference>
<name>A0AA96GDJ8_9BACT</name>
<dbReference type="InterPro" id="IPR020560">
    <property type="entry name" value="PRibGlycinamide_synth_C-dom"/>
</dbReference>
<evidence type="ECO:0000256" key="12">
    <source>
        <dbReference type="ARBA" id="ARBA00042242"/>
    </source>
</evidence>
<dbReference type="InterPro" id="IPR011054">
    <property type="entry name" value="Rudment_hybrid_motif"/>
</dbReference>
<dbReference type="GO" id="GO:0006189">
    <property type="term" value="P:'de novo' IMP biosynthetic process"/>
    <property type="evidence" value="ECO:0007669"/>
    <property type="project" value="UniProtKB-UniRule"/>
</dbReference>
<dbReference type="EMBL" id="CP116967">
    <property type="protein sequence ID" value="WNM59843.1"/>
    <property type="molecule type" value="Genomic_DNA"/>
</dbReference>
<dbReference type="Gene3D" id="3.30.470.20">
    <property type="entry name" value="ATP-grasp fold, B domain"/>
    <property type="match status" value="1"/>
</dbReference>
<dbReference type="GO" id="GO:0005524">
    <property type="term" value="F:ATP binding"/>
    <property type="evidence" value="ECO:0007669"/>
    <property type="project" value="UniProtKB-UniRule"/>
</dbReference>
<accession>A0AA96GDJ8</accession>
<dbReference type="SMART" id="SM01209">
    <property type="entry name" value="GARS_A"/>
    <property type="match status" value="1"/>
</dbReference>
<dbReference type="Gene3D" id="3.30.1490.20">
    <property type="entry name" value="ATP-grasp fold, A domain"/>
    <property type="match status" value="1"/>
</dbReference>
<comment type="similarity">
    <text evidence="11 14">Belongs to the GARS family.</text>
</comment>
<proteinExistence type="inferred from homology"/>
<evidence type="ECO:0000256" key="5">
    <source>
        <dbReference type="ARBA" id="ARBA00022598"/>
    </source>
</evidence>
<dbReference type="SUPFAM" id="SSF56059">
    <property type="entry name" value="Glutathione synthetase ATP-binding domain-like"/>
    <property type="match status" value="1"/>
</dbReference>
<comment type="catalytic activity">
    <reaction evidence="14">
        <text>5-phospho-beta-D-ribosylamine + glycine + ATP = N(1)-(5-phospho-beta-D-ribosyl)glycinamide + ADP + phosphate + H(+)</text>
        <dbReference type="Rhea" id="RHEA:17453"/>
        <dbReference type="ChEBI" id="CHEBI:15378"/>
        <dbReference type="ChEBI" id="CHEBI:30616"/>
        <dbReference type="ChEBI" id="CHEBI:43474"/>
        <dbReference type="ChEBI" id="CHEBI:57305"/>
        <dbReference type="ChEBI" id="CHEBI:58681"/>
        <dbReference type="ChEBI" id="CHEBI:143788"/>
        <dbReference type="ChEBI" id="CHEBI:456216"/>
        <dbReference type="EC" id="6.3.4.13"/>
    </reaction>
</comment>
<dbReference type="Gene3D" id="3.90.600.10">
    <property type="entry name" value="Phosphoribosylglycinamide synthetase, C-terminal domain"/>
    <property type="match status" value="1"/>
</dbReference>
<dbReference type="FunFam" id="3.30.470.20:FF:000018">
    <property type="entry name" value="Trifunctional purine biosynthetic protein adenosine-3"/>
    <property type="match status" value="1"/>
</dbReference>
<dbReference type="PANTHER" id="PTHR43472:SF1">
    <property type="entry name" value="PHOSPHORIBOSYLAMINE--GLYCINE LIGASE, CHLOROPLASTIC"/>
    <property type="match status" value="1"/>
</dbReference>
<dbReference type="HAMAP" id="MF_00138">
    <property type="entry name" value="GARS"/>
    <property type="match status" value="1"/>
</dbReference>
<comment type="cofactor">
    <cofactor evidence="2">
        <name>Mg(2+)</name>
        <dbReference type="ChEBI" id="CHEBI:18420"/>
    </cofactor>
</comment>
<evidence type="ECO:0000256" key="9">
    <source>
        <dbReference type="ARBA" id="ARBA00022840"/>
    </source>
</evidence>
<evidence type="ECO:0000256" key="13">
    <source>
        <dbReference type="ARBA" id="ARBA00042864"/>
    </source>
</evidence>
<evidence type="ECO:0000256" key="4">
    <source>
        <dbReference type="ARBA" id="ARBA00013255"/>
    </source>
</evidence>
<dbReference type="AlphaFoldDB" id="A0AA96GDJ8"/>
<dbReference type="InterPro" id="IPR020562">
    <property type="entry name" value="PRibGlycinamide_synth_N"/>
</dbReference>
<evidence type="ECO:0000313" key="17">
    <source>
        <dbReference type="EMBL" id="WNM59843.1"/>
    </source>
</evidence>
<dbReference type="EC" id="6.3.4.13" evidence="4 14"/>
<dbReference type="PROSITE" id="PS50975">
    <property type="entry name" value="ATP_GRASP"/>
    <property type="match status" value="1"/>
</dbReference>
<dbReference type="Pfam" id="PF01071">
    <property type="entry name" value="GARS_A"/>
    <property type="match status" value="1"/>
</dbReference>
<keyword evidence="8 14" id="KW-0658">Purine biosynthesis</keyword>
<dbReference type="InterPro" id="IPR011761">
    <property type="entry name" value="ATP-grasp"/>
</dbReference>
<keyword evidence="9 15" id="KW-0067">ATP-binding</keyword>
<keyword evidence="5 14" id="KW-0436">Ligase</keyword>
<dbReference type="SMART" id="SM01210">
    <property type="entry name" value="GARS_C"/>
    <property type="match status" value="1"/>
</dbReference>
<evidence type="ECO:0000259" key="16">
    <source>
        <dbReference type="PROSITE" id="PS50975"/>
    </source>
</evidence>
<evidence type="ECO:0000256" key="2">
    <source>
        <dbReference type="ARBA" id="ARBA00001946"/>
    </source>
</evidence>
<dbReference type="FunFam" id="3.90.600.10:FF:000001">
    <property type="entry name" value="Trifunctional purine biosynthetic protein adenosine-3"/>
    <property type="match status" value="1"/>
</dbReference>
<protein>
    <recommendedName>
        <fullName evidence="4 14">Phosphoribosylamine--glycine ligase</fullName>
        <ecNumber evidence="4 14">6.3.4.13</ecNumber>
    </recommendedName>
    <alternativeName>
        <fullName evidence="14">GARS</fullName>
    </alternativeName>
    <alternativeName>
        <fullName evidence="12 14">Glycinamide ribonucleotide synthetase</fullName>
    </alternativeName>
    <alternativeName>
        <fullName evidence="13 14">Phosphoribosylglycinamide synthetase</fullName>
    </alternativeName>
</protein>
<dbReference type="PROSITE" id="PS00184">
    <property type="entry name" value="GARS"/>
    <property type="match status" value="1"/>
</dbReference>
<dbReference type="InterPro" id="IPR020561">
    <property type="entry name" value="PRibGlycinamid_synth_ATP-grasp"/>
</dbReference>
<evidence type="ECO:0000256" key="8">
    <source>
        <dbReference type="ARBA" id="ARBA00022755"/>
    </source>
</evidence>
<dbReference type="GO" id="GO:0046872">
    <property type="term" value="F:metal ion binding"/>
    <property type="evidence" value="ECO:0007669"/>
    <property type="project" value="UniProtKB-KW"/>
</dbReference>
<feature type="domain" description="ATP-grasp" evidence="16">
    <location>
        <begin position="107"/>
        <end position="313"/>
    </location>
</feature>
<dbReference type="GO" id="GO:0009113">
    <property type="term" value="P:purine nucleobase biosynthetic process"/>
    <property type="evidence" value="ECO:0007669"/>
    <property type="project" value="InterPro"/>
</dbReference>
<dbReference type="Pfam" id="PF02843">
    <property type="entry name" value="GARS_C"/>
    <property type="match status" value="1"/>
</dbReference>
<organism evidence="17 18">
    <name type="scientific">Candidatus Nitrospira allomarina</name>
    <dbReference type="NCBI Taxonomy" id="3020900"/>
    <lineage>
        <taxon>Bacteria</taxon>
        <taxon>Pseudomonadati</taxon>
        <taxon>Nitrospirota</taxon>
        <taxon>Nitrospiria</taxon>
        <taxon>Nitrospirales</taxon>
        <taxon>Nitrospiraceae</taxon>
        <taxon>Nitrospira</taxon>
    </lineage>
</organism>
<dbReference type="KEGG" id="nall:PP769_08830"/>
<dbReference type="NCBIfam" id="TIGR00877">
    <property type="entry name" value="purD"/>
    <property type="match status" value="1"/>
</dbReference>
<evidence type="ECO:0000256" key="10">
    <source>
        <dbReference type="ARBA" id="ARBA00023211"/>
    </source>
</evidence>
<dbReference type="InterPro" id="IPR020559">
    <property type="entry name" value="PRibGlycinamide_synth_CS"/>
</dbReference>
<evidence type="ECO:0000256" key="6">
    <source>
        <dbReference type="ARBA" id="ARBA00022723"/>
    </source>
</evidence>
<keyword evidence="6" id="KW-0479">Metal-binding</keyword>
<keyword evidence="10" id="KW-0464">Manganese</keyword>
<evidence type="ECO:0000256" key="11">
    <source>
        <dbReference type="ARBA" id="ARBA00038345"/>
    </source>
</evidence>
<evidence type="ECO:0000256" key="3">
    <source>
        <dbReference type="ARBA" id="ARBA00005174"/>
    </source>
</evidence>
<comment type="pathway">
    <text evidence="3 14">Purine metabolism; IMP biosynthesis via de novo pathway; N(1)-(5-phospho-D-ribosyl)glycinamide from 5-phospho-alpha-D-ribose 1-diphosphate: step 2/2.</text>
</comment>
<evidence type="ECO:0000256" key="1">
    <source>
        <dbReference type="ARBA" id="ARBA00001936"/>
    </source>
</evidence>
<evidence type="ECO:0000256" key="15">
    <source>
        <dbReference type="PROSITE-ProRule" id="PRU00409"/>
    </source>
</evidence>
<dbReference type="InterPro" id="IPR013815">
    <property type="entry name" value="ATP_grasp_subdomain_1"/>
</dbReference>
<dbReference type="GO" id="GO:0004637">
    <property type="term" value="F:phosphoribosylamine-glycine ligase activity"/>
    <property type="evidence" value="ECO:0007669"/>
    <property type="project" value="UniProtKB-UniRule"/>
</dbReference>
<evidence type="ECO:0000256" key="14">
    <source>
        <dbReference type="HAMAP-Rule" id="MF_00138"/>
    </source>
</evidence>
<dbReference type="PANTHER" id="PTHR43472">
    <property type="entry name" value="PHOSPHORIBOSYLAMINE--GLYCINE LIGASE"/>
    <property type="match status" value="1"/>
</dbReference>
<dbReference type="FunFam" id="3.40.50.20:FF:000006">
    <property type="entry name" value="Phosphoribosylamine--glycine ligase, chloroplastic"/>
    <property type="match status" value="1"/>
</dbReference>
<evidence type="ECO:0000313" key="18">
    <source>
        <dbReference type="Proteomes" id="UP001302719"/>
    </source>
</evidence>
<dbReference type="SUPFAM" id="SSF51246">
    <property type="entry name" value="Rudiment single hybrid motif"/>
    <property type="match status" value="1"/>
</dbReference>
<dbReference type="InterPro" id="IPR000115">
    <property type="entry name" value="PRibGlycinamide_synth"/>
</dbReference>
<dbReference type="Gene3D" id="3.40.50.20">
    <property type="match status" value="1"/>
</dbReference>
<dbReference type="InterPro" id="IPR016185">
    <property type="entry name" value="PreATP-grasp_dom_sf"/>
</dbReference>
<dbReference type="SUPFAM" id="SSF52440">
    <property type="entry name" value="PreATP-grasp domain"/>
    <property type="match status" value="1"/>
</dbReference>
<keyword evidence="7 15" id="KW-0547">Nucleotide-binding</keyword>
<comment type="cofactor">
    <cofactor evidence="1">
        <name>Mn(2+)</name>
        <dbReference type="ChEBI" id="CHEBI:29035"/>
    </cofactor>
</comment>
<gene>
    <name evidence="14 17" type="primary">purD</name>
    <name evidence="17" type="ORF">PP769_08830</name>
</gene>
<evidence type="ECO:0000256" key="7">
    <source>
        <dbReference type="ARBA" id="ARBA00022741"/>
    </source>
</evidence>